<evidence type="ECO:0000313" key="3">
    <source>
        <dbReference type="Proteomes" id="UP000614287"/>
    </source>
</evidence>
<organism evidence="2 3">
    <name type="scientific">Formosimonas limnophila</name>
    <dbReference type="NCBI Taxonomy" id="1384487"/>
    <lineage>
        <taxon>Bacteria</taxon>
        <taxon>Pseudomonadati</taxon>
        <taxon>Pseudomonadota</taxon>
        <taxon>Betaproteobacteria</taxon>
        <taxon>Burkholderiales</taxon>
        <taxon>Burkholderiaceae</taxon>
        <taxon>Formosimonas</taxon>
    </lineage>
</organism>
<evidence type="ECO:0000313" key="2">
    <source>
        <dbReference type="EMBL" id="GHA66307.1"/>
    </source>
</evidence>
<protein>
    <recommendedName>
        <fullName evidence="1">Cyanophage baseplate Pam3 plug gp18 domain-containing protein</fullName>
    </recommendedName>
</protein>
<evidence type="ECO:0000259" key="1">
    <source>
        <dbReference type="Pfam" id="PF22479"/>
    </source>
</evidence>
<dbReference type="InterPro" id="IPR054252">
    <property type="entry name" value="Pam3_gp18"/>
</dbReference>
<sequence>MSSFQYIEVTPDFCQSFVVGEYKVRLNYNYLVNYWTYSLYHEEKPIVCGVRLMVGTNIFERVENVNDLVVVDTVGQPRHDWFYRLTKKNRSGIPDTVLVYGSANP</sequence>
<feature type="domain" description="Cyanophage baseplate Pam3 plug gp18" evidence="1">
    <location>
        <begin position="5"/>
        <end position="80"/>
    </location>
</feature>
<dbReference type="Proteomes" id="UP000614287">
    <property type="component" value="Unassembled WGS sequence"/>
</dbReference>
<reference evidence="2" key="1">
    <citation type="journal article" date="2014" name="Int. J. Syst. Evol. Microbiol.">
        <title>Complete genome sequence of Corynebacterium casei LMG S-19264T (=DSM 44701T), isolated from a smear-ripened cheese.</title>
        <authorList>
            <consortium name="US DOE Joint Genome Institute (JGI-PGF)"/>
            <person name="Walter F."/>
            <person name="Albersmeier A."/>
            <person name="Kalinowski J."/>
            <person name="Ruckert C."/>
        </authorList>
    </citation>
    <scope>NUCLEOTIDE SEQUENCE</scope>
    <source>
        <strain evidence="2">KCTC 32501</strain>
    </source>
</reference>
<gene>
    <name evidence="2" type="ORF">GCM10009007_03470</name>
</gene>
<name>A0A8J3FYJ0_9BURK</name>
<comment type="caution">
    <text evidence="2">The sequence shown here is derived from an EMBL/GenBank/DDBJ whole genome shotgun (WGS) entry which is preliminary data.</text>
</comment>
<dbReference type="EMBL" id="BMZG01000002">
    <property type="protein sequence ID" value="GHA66307.1"/>
    <property type="molecule type" value="Genomic_DNA"/>
</dbReference>
<reference evidence="2" key="2">
    <citation type="submission" date="2020-09" db="EMBL/GenBank/DDBJ databases">
        <authorList>
            <person name="Sun Q."/>
            <person name="Kim S."/>
        </authorList>
    </citation>
    <scope>NUCLEOTIDE SEQUENCE</scope>
    <source>
        <strain evidence="2">KCTC 32501</strain>
    </source>
</reference>
<dbReference type="Pfam" id="PF22479">
    <property type="entry name" value="Pam3_gp18"/>
    <property type="match status" value="1"/>
</dbReference>
<keyword evidence="3" id="KW-1185">Reference proteome</keyword>
<accession>A0A8J3FYJ0</accession>
<dbReference type="RefSeq" id="WP_189490747.1">
    <property type="nucleotide sequence ID" value="NZ_BMZG01000002.1"/>
</dbReference>
<dbReference type="AlphaFoldDB" id="A0A8J3FYJ0"/>
<proteinExistence type="predicted"/>